<name>A0AC34R0Z1_9BILA</name>
<dbReference type="WBParaSite" id="JU765_v2.g2363.t1">
    <property type="protein sequence ID" value="JU765_v2.g2363.t1"/>
    <property type="gene ID" value="JU765_v2.g2363"/>
</dbReference>
<accession>A0AC34R0Z1</accession>
<proteinExistence type="predicted"/>
<reference evidence="2" key="1">
    <citation type="submission" date="2022-11" db="UniProtKB">
        <authorList>
            <consortium name="WormBaseParasite"/>
        </authorList>
    </citation>
    <scope>IDENTIFICATION</scope>
</reference>
<dbReference type="Proteomes" id="UP000887576">
    <property type="component" value="Unplaced"/>
</dbReference>
<evidence type="ECO:0000313" key="1">
    <source>
        <dbReference type="Proteomes" id="UP000887576"/>
    </source>
</evidence>
<protein>
    <submittedName>
        <fullName evidence="2">Uncharacterized protein</fullName>
    </submittedName>
</protein>
<evidence type="ECO:0000313" key="2">
    <source>
        <dbReference type="WBParaSite" id="JU765_v2.g2363.t1"/>
    </source>
</evidence>
<sequence length="139" mass="16441">MDPLQKAFLHGLRDRVDFVRYHTLLLTTELLRSQYMKLSALVIARLLPLLMDKDATIRNTLEKETLAVIEEQFPTVYTDNYVTVMFLINRVPYGVYNDIKNLEMPYNPICFLNHNFSGPLKRNERMTIYKFMVSMMRIS</sequence>
<organism evidence="1 2">
    <name type="scientific">Panagrolaimus sp. JU765</name>
    <dbReference type="NCBI Taxonomy" id="591449"/>
    <lineage>
        <taxon>Eukaryota</taxon>
        <taxon>Metazoa</taxon>
        <taxon>Ecdysozoa</taxon>
        <taxon>Nematoda</taxon>
        <taxon>Chromadorea</taxon>
        <taxon>Rhabditida</taxon>
        <taxon>Tylenchina</taxon>
        <taxon>Panagrolaimomorpha</taxon>
        <taxon>Panagrolaimoidea</taxon>
        <taxon>Panagrolaimidae</taxon>
        <taxon>Panagrolaimus</taxon>
    </lineage>
</organism>